<evidence type="ECO:0000313" key="2">
    <source>
        <dbReference type="EMBL" id="KAH0890579.1"/>
    </source>
</evidence>
<evidence type="ECO:0000313" key="3">
    <source>
        <dbReference type="Proteomes" id="UP000824890"/>
    </source>
</evidence>
<proteinExistence type="predicted"/>
<sequence length="251" mass="28928">MNLWDYTRETIYVIYISPALKLEIKKEKLKINIFLGRPKKPKHCCACWSMALIRIGLMRVVNSINLPWNNEYYRNLLRFSLGFGWDKDTKKFSAPNEVWNEYLQVDNLLKGHKKDTYLRDDTFEDFEDLEKVYGQNIAKGNNTVGLGDTTGARTYIARDNDGDDENDGDADADDDGDDDDGVEQTSSLRRSNAIEKLPVRKRARTDVYNVEKISDEISAVTGTTNQIVSMIQQRWQKKAEEKEAEEKVNNV</sequence>
<evidence type="ECO:0008006" key="4">
    <source>
        <dbReference type="Google" id="ProtNLM"/>
    </source>
</evidence>
<feature type="region of interest" description="Disordered" evidence="1">
    <location>
        <begin position="155"/>
        <end position="192"/>
    </location>
</feature>
<reference evidence="2 3" key="1">
    <citation type="submission" date="2021-05" db="EMBL/GenBank/DDBJ databases">
        <title>Genome Assembly of Synthetic Allotetraploid Brassica napus Reveals Homoeologous Exchanges between Subgenomes.</title>
        <authorList>
            <person name="Davis J.T."/>
        </authorList>
    </citation>
    <scope>NUCLEOTIDE SEQUENCE [LARGE SCALE GENOMIC DNA]</scope>
    <source>
        <strain evidence="3">cv. Da-Ae</strain>
        <tissue evidence="2">Seedling</tissue>
    </source>
</reference>
<keyword evidence="3" id="KW-1185">Reference proteome</keyword>
<dbReference type="InterPro" id="IPR055314">
    <property type="entry name" value="At2g29880-like"/>
</dbReference>
<evidence type="ECO:0000256" key="1">
    <source>
        <dbReference type="SAM" id="MobiDB-lite"/>
    </source>
</evidence>
<feature type="compositionally biased region" description="Acidic residues" evidence="1">
    <location>
        <begin position="161"/>
        <end position="182"/>
    </location>
</feature>
<accession>A0ABQ8ADJ1</accession>
<comment type="caution">
    <text evidence="2">The sequence shown here is derived from an EMBL/GenBank/DDBJ whole genome shotgun (WGS) entry which is preliminary data.</text>
</comment>
<gene>
    <name evidence="2" type="ORF">HID58_053008</name>
</gene>
<dbReference type="Proteomes" id="UP000824890">
    <property type="component" value="Unassembled WGS sequence"/>
</dbReference>
<dbReference type="PANTHER" id="PTHR47864:SF8">
    <property type="entry name" value="MYB_SANT-LIKE DOMAIN-CONTAINING PROTEIN"/>
    <property type="match status" value="1"/>
</dbReference>
<protein>
    <recommendedName>
        <fullName evidence="4">Myb/SANT-like domain-containing protein</fullName>
    </recommendedName>
</protein>
<name>A0ABQ8ADJ1_BRANA</name>
<dbReference type="PANTHER" id="PTHR47864">
    <property type="entry name" value="TRANSMEMBRANE PROTEIN"/>
    <property type="match status" value="1"/>
</dbReference>
<organism evidence="2 3">
    <name type="scientific">Brassica napus</name>
    <name type="common">Rape</name>
    <dbReference type="NCBI Taxonomy" id="3708"/>
    <lineage>
        <taxon>Eukaryota</taxon>
        <taxon>Viridiplantae</taxon>
        <taxon>Streptophyta</taxon>
        <taxon>Embryophyta</taxon>
        <taxon>Tracheophyta</taxon>
        <taxon>Spermatophyta</taxon>
        <taxon>Magnoliopsida</taxon>
        <taxon>eudicotyledons</taxon>
        <taxon>Gunneridae</taxon>
        <taxon>Pentapetalae</taxon>
        <taxon>rosids</taxon>
        <taxon>malvids</taxon>
        <taxon>Brassicales</taxon>
        <taxon>Brassicaceae</taxon>
        <taxon>Brassiceae</taxon>
        <taxon>Brassica</taxon>
    </lineage>
</organism>
<dbReference type="EMBL" id="JAGKQM010000013">
    <property type="protein sequence ID" value="KAH0890579.1"/>
    <property type="molecule type" value="Genomic_DNA"/>
</dbReference>